<evidence type="ECO:0000256" key="2">
    <source>
        <dbReference type="SAM" id="Phobius"/>
    </source>
</evidence>
<dbReference type="PANTHER" id="PTHR31852">
    <property type="entry name" value="LATE EMBRYOGENESIS ABUNDANT (LEA) HYDROXYPROLINE-RICH GLYCOPROTEIN FAMILY"/>
    <property type="match status" value="1"/>
</dbReference>
<dbReference type="EMBL" id="JAGYWB010000016">
    <property type="protein sequence ID" value="KAI0496934.1"/>
    <property type="molecule type" value="Genomic_DNA"/>
</dbReference>
<protein>
    <recommendedName>
        <fullName evidence="3">Late embryogenesis abundant protein LEA-2 subgroup domain-containing protein</fullName>
    </recommendedName>
</protein>
<dbReference type="InterPro" id="IPR055301">
    <property type="entry name" value="Lea14-like_2"/>
</dbReference>
<name>A0A8T3ALM2_DENNO</name>
<reference evidence="4" key="1">
    <citation type="journal article" date="2022" name="Front. Genet.">
        <title>Chromosome-Scale Assembly of the Dendrobium nobile Genome Provides Insights Into the Molecular Mechanism of the Biosynthesis of the Medicinal Active Ingredient of Dendrobium.</title>
        <authorList>
            <person name="Xu Q."/>
            <person name="Niu S.-C."/>
            <person name="Li K.-L."/>
            <person name="Zheng P.-J."/>
            <person name="Zhang X.-J."/>
            <person name="Jia Y."/>
            <person name="Liu Y."/>
            <person name="Niu Y.-X."/>
            <person name="Yu L.-H."/>
            <person name="Chen D.-F."/>
            <person name="Zhang G.-Q."/>
        </authorList>
    </citation>
    <scope>NUCLEOTIDE SEQUENCE</scope>
    <source>
        <tissue evidence="4">Leaf</tissue>
    </source>
</reference>
<evidence type="ECO:0000259" key="3">
    <source>
        <dbReference type="Pfam" id="PF03168"/>
    </source>
</evidence>
<keyword evidence="2" id="KW-1133">Transmembrane helix</keyword>
<keyword evidence="5" id="KW-1185">Reference proteome</keyword>
<feature type="transmembrane region" description="Helical" evidence="2">
    <location>
        <begin position="40"/>
        <end position="67"/>
    </location>
</feature>
<evidence type="ECO:0000256" key="1">
    <source>
        <dbReference type="SAM" id="MobiDB-lite"/>
    </source>
</evidence>
<gene>
    <name evidence="4" type="ORF">KFK09_023260</name>
</gene>
<organism evidence="4 5">
    <name type="scientific">Dendrobium nobile</name>
    <name type="common">Orchid</name>
    <dbReference type="NCBI Taxonomy" id="94219"/>
    <lineage>
        <taxon>Eukaryota</taxon>
        <taxon>Viridiplantae</taxon>
        <taxon>Streptophyta</taxon>
        <taxon>Embryophyta</taxon>
        <taxon>Tracheophyta</taxon>
        <taxon>Spermatophyta</taxon>
        <taxon>Magnoliopsida</taxon>
        <taxon>Liliopsida</taxon>
        <taxon>Asparagales</taxon>
        <taxon>Orchidaceae</taxon>
        <taxon>Epidendroideae</taxon>
        <taxon>Malaxideae</taxon>
        <taxon>Dendrobiinae</taxon>
        <taxon>Dendrobium</taxon>
    </lineage>
</organism>
<accession>A0A8T3ALM2</accession>
<dbReference type="InterPro" id="IPR004864">
    <property type="entry name" value="LEA_2"/>
</dbReference>
<dbReference type="Gene3D" id="2.60.40.1820">
    <property type="match status" value="1"/>
</dbReference>
<dbReference type="Proteomes" id="UP000829196">
    <property type="component" value="Unassembled WGS sequence"/>
</dbReference>
<keyword evidence="2" id="KW-0812">Transmembrane</keyword>
<evidence type="ECO:0000313" key="4">
    <source>
        <dbReference type="EMBL" id="KAI0496934.1"/>
    </source>
</evidence>
<dbReference type="OrthoDB" id="764273at2759"/>
<dbReference type="AlphaFoldDB" id="A0A8T3ALM2"/>
<sequence length="227" mass="25043">MAADKHQINQEDYVPSATIHPTTPTQRRRSSYHNLQNHRFSLYLCGILAATVLLAGLIILILAFTVFKIKDPQLTMNSLHIDRPLVPGLVPSLTSPFSLNATLTADISIKNPNAASFRFRNSTTNFYYGGEIVGVAYAPEGRVRARRTLRMNVTVDVLADRVVMETNATGVVLGKGRVKITSFTDVSGRVDLLGVYKRDLDILLNCSFTIGFWEGGFVNKVCQGNVL</sequence>
<evidence type="ECO:0000313" key="5">
    <source>
        <dbReference type="Proteomes" id="UP000829196"/>
    </source>
</evidence>
<comment type="caution">
    <text evidence="4">The sequence shown here is derived from an EMBL/GenBank/DDBJ whole genome shotgun (WGS) entry which is preliminary data.</text>
</comment>
<dbReference type="Pfam" id="PF03168">
    <property type="entry name" value="LEA_2"/>
    <property type="match status" value="1"/>
</dbReference>
<dbReference type="SUPFAM" id="SSF117070">
    <property type="entry name" value="LEA14-like"/>
    <property type="match status" value="1"/>
</dbReference>
<feature type="domain" description="Late embryogenesis abundant protein LEA-2 subgroup" evidence="3">
    <location>
        <begin position="107"/>
        <end position="195"/>
    </location>
</feature>
<proteinExistence type="predicted"/>
<keyword evidence="2" id="KW-0472">Membrane</keyword>
<feature type="region of interest" description="Disordered" evidence="1">
    <location>
        <begin position="1"/>
        <end position="31"/>
    </location>
</feature>